<dbReference type="Proteomes" id="UP001057452">
    <property type="component" value="Chromosome 9"/>
</dbReference>
<reference evidence="1" key="1">
    <citation type="submission" date="2022-05" db="EMBL/GenBank/DDBJ databases">
        <title>Chromosome-level genome of Chaenocephalus aceratus.</title>
        <authorList>
            <person name="Park H."/>
        </authorList>
    </citation>
    <scope>NUCLEOTIDE SEQUENCE</scope>
    <source>
        <strain evidence="1">KU_202001</strain>
    </source>
</reference>
<keyword evidence="2" id="KW-1185">Reference proteome</keyword>
<proteinExistence type="predicted"/>
<dbReference type="EMBL" id="CM043793">
    <property type="protein sequence ID" value="KAI4821072.1"/>
    <property type="molecule type" value="Genomic_DNA"/>
</dbReference>
<sequence length="131" mass="14434">MILGLLLVRKMLDMVFSQHDLAWIDDLLKHGVTAELGLYCLDQTGVHISIVGYRAAGKVPRGYSNHCPSPDSDLDRSITLHLKISCPSSPAVPIGRGMGCPVPQVKIEMESDYDSDIDPRRPRDMSSETTL</sequence>
<name>A0ACB9X560_CHAAC</name>
<gene>
    <name evidence="1" type="ORF">KUCAC02_029023</name>
</gene>
<comment type="caution">
    <text evidence="1">The sequence shown here is derived from an EMBL/GenBank/DDBJ whole genome shotgun (WGS) entry which is preliminary data.</text>
</comment>
<protein>
    <submittedName>
        <fullName evidence="1">Uncharacterized protein</fullName>
    </submittedName>
</protein>
<evidence type="ECO:0000313" key="2">
    <source>
        <dbReference type="Proteomes" id="UP001057452"/>
    </source>
</evidence>
<evidence type="ECO:0000313" key="1">
    <source>
        <dbReference type="EMBL" id="KAI4821072.1"/>
    </source>
</evidence>
<accession>A0ACB9X560</accession>
<organism evidence="1 2">
    <name type="scientific">Chaenocephalus aceratus</name>
    <name type="common">Blackfin icefish</name>
    <name type="synonym">Chaenichthys aceratus</name>
    <dbReference type="NCBI Taxonomy" id="36190"/>
    <lineage>
        <taxon>Eukaryota</taxon>
        <taxon>Metazoa</taxon>
        <taxon>Chordata</taxon>
        <taxon>Craniata</taxon>
        <taxon>Vertebrata</taxon>
        <taxon>Euteleostomi</taxon>
        <taxon>Actinopterygii</taxon>
        <taxon>Neopterygii</taxon>
        <taxon>Teleostei</taxon>
        <taxon>Neoteleostei</taxon>
        <taxon>Acanthomorphata</taxon>
        <taxon>Eupercaria</taxon>
        <taxon>Perciformes</taxon>
        <taxon>Notothenioidei</taxon>
        <taxon>Channichthyidae</taxon>
        <taxon>Chaenocephalus</taxon>
    </lineage>
</organism>